<accession>A0A1M5RPV9</accession>
<keyword evidence="2" id="KW-1185">Reference proteome</keyword>
<name>A0A1M5RPV9_9GAMM</name>
<dbReference type="STRING" id="299255.SAMN02745129_1701"/>
<sequence length="87" mass="10490">MDWDIRNYYEFLVRQAIQDRRLSEKLAEDPLTDLVCLTLNKLPARYIRYHVDMANYVLGEERIRMEQQVAQALDEALLFLHQHPRTE</sequence>
<dbReference type="Proteomes" id="UP000184268">
    <property type="component" value="Unassembled WGS sequence"/>
</dbReference>
<evidence type="ECO:0000313" key="1">
    <source>
        <dbReference type="EMBL" id="SHH28249.1"/>
    </source>
</evidence>
<organism evidence="1 2">
    <name type="scientific">Ferrimonas marina</name>
    <dbReference type="NCBI Taxonomy" id="299255"/>
    <lineage>
        <taxon>Bacteria</taxon>
        <taxon>Pseudomonadati</taxon>
        <taxon>Pseudomonadota</taxon>
        <taxon>Gammaproteobacteria</taxon>
        <taxon>Alteromonadales</taxon>
        <taxon>Ferrimonadaceae</taxon>
        <taxon>Ferrimonas</taxon>
    </lineage>
</organism>
<dbReference type="EMBL" id="FQXG01000002">
    <property type="protein sequence ID" value="SHH28249.1"/>
    <property type="molecule type" value="Genomic_DNA"/>
</dbReference>
<proteinExistence type="predicted"/>
<gene>
    <name evidence="1" type="ORF">SAMN02745129_1701</name>
</gene>
<evidence type="ECO:0000313" key="2">
    <source>
        <dbReference type="Proteomes" id="UP000184268"/>
    </source>
</evidence>
<dbReference type="AlphaFoldDB" id="A0A1M5RPV9"/>
<dbReference type="Pfam" id="PF10719">
    <property type="entry name" value="ComFB"/>
    <property type="match status" value="1"/>
</dbReference>
<dbReference type="RefSeq" id="WP_067658978.1">
    <property type="nucleotide sequence ID" value="NZ_FQXG01000002.1"/>
</dbReference>
<dbReference type="InterPro" id="IPR019657">
    <property type="entry name" value="ComFB"/>
</dbReference>
<reference evidence="1 2" key="1">
    <citation type="submission" date="2016-11" db="EMBL/GenBank/DDBJ databases">
        <authorList>
            <person name="Jaros S."/>
            <person name="Januszkiewicz K."/>
            <person name="Wedrychowicz H."/>
        </authorList>
    </citation>
    <scope>NUCLEOTIDE SEQUENCE [LARGE SCALE GENOMIC DNA]</scope>
    <source>
        <strain evidence="1 2">DSM 16917</strain>
    </source>
</reference>
<dbReference type="OrthoDB" id="5895647at2"/>
<protein>
    <submittedName>
        <fullName evidence="1">Late competence development protein ComFB</fullName>
    </submittedName>
</protein>